<keyword evidence="2" id="KW-1185">Reference proteome</keyword>
<organism evidence="1 2">
    <name type="scientific">Eumeta variegata</name>
    <name type="common">Bagworm moth</name>
    <name type="synonym">Eumeta japonica</name>
    <dbReference type="NCBI Taxonomy" id="151549"/>
    <lineage>
        <taxon>Eukaryota</taxon>
        <taxon>Metazoa</taxon>
        <taxon>Ecdysozoa</taxon>
        <taxon>Arthropoda</taxon>
        <taxon>Hexapoda</taxon>
        <taxon>Insecta</taxon>
        <taxon>Pterygota</taxon>
        <taxon>Neoptera</taxon>
        <taxon>Endopterygota</taxon>
        <taxon>Lepidoptera</taxon>
        <taxon>Glossata</taxon>
        <taxon>Ditrysia</taxon>
        <taxon>Tineoidea</taxon>
        <taxon>Psychidae</taxon>
        <taxon>Oiketicinae</taxon>
        <taxon>Eumeta</taxon>
    </lineage>
</organism>
<reference evidence="1 2" key="1">
    <citation type="journal article" date="2019" name="Commun. Biol.">
        <title>The bagworm genome reveals a unique fibroin gene that provides high tensile strength.</title>
        <authorList>
            <person name="Kono N."/>
            <person name="Nakamura H."/>
            <person name="Ohtoshi R."/>
            <person name="Tomita M."/>
            <person name="Numata K."/>
            <person name="Arakawa K."/>
        </authorList>
    </citation>
    <scope>NUCLEOTIDE SEQUENCE [LARGE SCALE GENOMIC DNA]</scope>
</reference>
<name>A0A4C1WR27_EUMVA</name>
<gene>
    <name evidence="1" type="ORF">EVAR_27712_1</name>
</gene>
<protein>
    <submittedName>
        <fullName evidence="1">Uncharacterized protein</fullName>
    </submittedName>
</protein>
<dbReference type="EMBL" id="BGZK01000609">
    <property type="protein sequence ID" value="GBP52769.1"/>
    <property type="molecule type" value="Genomic_DNA"/>
</dbReference>
<accession>A0A4C1WR27</accession>
<dbReference type="Proteomes" id="UP000299102">
    <property type="component" value="Unassembled WGS sequence"/>
</dbReference>
<evidence type="ECO:0000313" key="1">
    <source>
        <dbReference type="EMBL" id="GBP52769.1"/>
    </source>
</evidence>
<comment type="caution">
    <text evidence="1">The sequence shown here is derived from an EMBL/GenBank/DDBJ whole genome shotgun (WGS) entry which is preliminary data.</text>
</comment>
<dbReference type="AlphaFoldDB" id="A0A4C1WR27"/>
<evidence type="ECO:0000313" key="2">
    <source>
        <dbReference type="Proteomes" id="UP000299102"/>
    </source>
</evidence>
<sequence>MNYVRFTYSTVKYVCVWLPLIFTENFGLLVYNNKYGHCTSTGGRNGLGGQGGARSGCHCRRRAPAAAPPAPRARPDTK</sequence>
<proteinExistence type="predicted"/>